<dbReference type="InterPro" id="IPR050173">
    <property type="entry name" value="ABC_transporter_C-like"/>
</dbReference>
<dbReference type="GO" id="GO:0005524">
    <property type="term" value="F:ATP binding"/>
    <property type="evidence" value="ECO:0007669"/>
    <property type="project" value="UniProtKB-KW"/>
</dbReference>
<evidence type="ECO:0000256" key="4">
    <source>
        <dbReference type="ARBA" id="ARBA00022989"/>
    </source>
</evidence>
<evidence type="ECO:0000256" key="1">
    <source>
        <dbReference type="ARBA" id="ARBA00022692"/>
    </source>
</evidence>
<organism evidence="7 8">
    <name type="scientific">Armadillidium nasatum</name>
    <dbReference type="NCBI Taxonomy" id="96803"/>
    <lineage>
        <taxon>Eukaryota</taxon>
        <taxon>Metazoa</taxon>
        <taxon>Ecdysozoa</taxon>
        <taxon>Arthropoda</taxon>
        <taxon>Crustacea</taxon>
        <taxon>Multicrustacea</taxon>
        <taxon>Malacostraca</taxon>
        <taxon>Eumalacostraca</taxon>
        <taxon>Peracarida</taxon>
        <taxon>Isopoda</taxon>
        <taxon>Oniscidea</taxon>
        <taxon>Crinocheta</taxon>
        <taxon>Armadillidiidae</taxon>
        <taxon>Armadillidium</taxon>
    </lineage>
</organism>
<keyword evidence="2" id="KW-0547">Nucleotide-binding</keyword>
<keyword evidence="5 6" id="KW-0472">Membrane</keyword>
<dbReference type="Gene3D" id="1.20.1560.10">
    <property type="entry name" value="ABC transporter type 1, transmembrane domain"/>
    <property type="match status" value="1"/>
</dbReference>
<feature type="transmembrane region" description="Helical" evidence="6">
    <location>
        <begin position="21"/>
        <end position="47"/>
    </location>
</feature>
<reference evidence="7 8" key="1">
    <citation type="journal article" date="2019" name="PLoS Biol.">
        <title>Sex chromosomes control vertical transmission of feminizing Wolbachia symbionts in an isopod.</title>
        <authorList>
            <person name="Becking T."/>
            <person name="Chebbi M.A."/>
            <person name="Giraud I."/>
            <person name="Moumen B."/>
            <person name="Laverre T."/>
            <person name="Caubet Y."/>
            <person name="Peccoud J."/>
            <person name="Gilbert C."/>
            <person name="Cordaux R."/>
        </authorList>
    </citation>
    <scope>NUCLEOTIDE SEQUENCE [LARGE SCALE GENOMIC DNA]</scope>
    <source>
        <strain evidence="7">ANa2</strain>
        <tissue evidence="7">Whole body excluding digestive tract and cuticle</tissue>
    </source>
</reference>
<accession>A0A5N5TB35</accession>
<feature type="non-terminal residue" evidence="7">
    <location>
        <position position="182"/>
    </location>
</feature>
<comment type="caution">
    <text evidence="7">The sequence shown here is derived from an EMBL/GenBank/DDBJ whole genome shotgun (WGS) entry which is preliminary data.</text>
</comment>
<evidence type="ECO:0000313" key="8">
    <source>
        <dbReference type="Proteomes" id="UP000326759"/>
    </source>
</evidence>
<sequence length="182" mass="20776">NPEGENPSLWRVLFMTYRKRLFYAGLWKLFGDVLNVVGPVVILPIVNYVRQIQEGTLVLRGEFRNKIYYVGWMEFIENGWTLAFLAFVASILQSNFSQESARIGANEGIRAKTALQAKLFDKTLKMSVSGAKCFKENDNEASEDFADCADTGNALNYVLKDTENIMMLFMHCHYVWAIPLKV</sequence>
<dbReference type="Proteomes" id="UP000326759">
    <property type="component" value="Unassembled WGS sequence"/>
</dbReference>
<evidence type="ECO:0000256" key="3">
    <source>
        <dbReference type="ARBA" id="ARBA00022840"/>
    </source>
</evidence>
<evidence type="ECO:0000256" key="5">
    <source>
        <dbReference type="ARBA" id="ARBA00023136"/>
    </source>
</evidence>
<feature type="transmembrane region" description="Helical" evidence="6">
    <location>
        <begin position="67"/>
        <end position="92"/>
    </location>
</feature>
<dbReference type="EMBL" id="SEYY01005511">
    <property type="protein sequence ID" value="KAB7503268.1"/>
    <property type="molecule type" value="Genomic_DNA"/>
</dbReference>
<keyword evidence="4 6" id="KW-1133">Transmembrane helix</keyword>
<dbReference type="OrthoDB" id="6500128at2759"/>
<evidence type="ECO:0000256" key="2">
    <source>
        <dbReference type="ARBA" id="ARBA00022741"/>
    </source>
</evidence>
<dbReference type="GO" id="GO:0016020">
    <property type="term" value="C:membrane"/>
    <property type="evidence" value="ECO:0007669"/>
    <property type="project" value="InterPro"/>
</dbReference>
<keyword evidence="3" id="KW-0067">ATP-binding</keyword>
<evidence type="ECO:0000313" key="7">
    <source>
        <dbReference type="EMBL" id="KAB7503268.1"/>
    </source>
</evidence>
<name>A0A5N5TB35_9CRUS</name>
<dbReference type="AlphaFoldDB" id="A0A5N5TB35"/>
<keyword evidence="8" id="KW-1185">Reference proteome</keyword>
<dbReference type="GO" id="GO:0042626">
    <property type="term" value="F:ATPase-coupled transmembrane transporter activity"/>
    <property type="evidence" value="ECO:0007669"/>
    <property type="project" value="TreeGrafter"/>
</dbReference>
<gene>
    <name evidence="7" type="ORF">Anas_10905</name>
</gene>
<keyword evidence="1 6" id="KW-0812">Transmembrane</keyword>
<dbReference type="InterPro" id="IPR036640">
    <property type="entry name" value="ABC1_TM_sf"/>
</dbReference>
<dbReference type="PANTHER" id="PTHR24223:SF461">
    <property type="entry name" value="ATP-BINDING CASSETTE SUB-FAMILY C MEMBER SUR"/>
    <property type="match status" value="1"/>
</dbReference>
<dbReference type="SUPFAM" id="SSF90123">
    <property type="entry name" value="ABC transporter transmembrane region"/>
    <property type="match status" value="1"/>
</dbReference>
<evidence type="ECO:0000256" key="6">
    <source>
        <dbReference type="SAM" id="Phobius"/>
    </source>
</evidence>
<feature type="non-terminal residue" evidence="7">
    <location>
        <position position="1"/>
    </location>
</feature>
<protein>
    <recommendedName>
        <fullName evidence="9">ABC transmembrane type-1 domain-containing protein</fullName>
    </recommendedName>
</protein>
<dbReference type="PANTHER" id="PTHR24223">
    <property type="entry name" value="ATP-BINDING CASSETTE SUB-FAMILY C"/>
    <property type="match status" value="1"/>
</dbReference>
<evidence type="ECO:0008006" key="9">
    <source>
        <dbReference type="Google" id="ProtNLM"/>
    </source>
</evidence>
<proteinExistence type="predicted"/>